<dbReference type="OrthoDB" id="8901745at2759"/>
<name>A0A913YI84_EXADI</name>
<dbReference type="EnsemblMetazoa" id="XM_028658421.1">
    <property type="protein sequence ID" value="XP_028514222.1"/>
    <property type="gene ID" value="LOC114574822"/>
</dbReference>
<dbReference type="RefSeq" id="XP_028514222.1">
    <property type="nucleotide sequence ID" value="XM_028658421.1"/>
</dbReference>
<reference evidence="8" key="1">
    <citation type="submission" date="2022-11" db="UniProtKB">
        <authorList>
            <consortium name="EnsemblMetazoa"/>
        </authorList>
    </citation>
    <scope>IDENTIFICATION</scope>
</reference>
<dbReference type="GeneID" id="114574822"/>
<dbReference type="PRINTS" id="PR00237">
    <property type="entry name" value="GPCRRHODOPSN"/>
</dbReference>
<keyword evidence="2" id="KW-1003">Cell membrane</keyword>
<evidence type="ECO:0000256" key="4">
    <source>
        <dbReference type="ARBA" id="ARBA00022989"/>
    </source>
</evidence>
<feature type="transmembrane region" description="Helical" evidence="6">
    <location>
        <begin position="144"/>
        <end position="165"/>
    </location>
</feature>
<dbReference type="InterPro" id="IPR017452">
    <property type="entry name" value="GPCR_Rhodpsn_7TM"/>
</dbReference>
<dbReference type="InterPro" id="IPR000276">
    <property type="entry name" value="GPCR_Rhodpsn"/>
</dbReference>
<evidence type="ECO:0000313" key="9">
    <source>
        <dbReference type="Proteomes" id="UP000887567"/>
    </source>
</evidence>
<comment type="subcellular location">
    <subcellularLocation>
        <location evidence="1">Cell membrane</location>
        <topology evidence="1">Multi-pass membrane protein</topology>
    </subcellularLocation>
</comment>
<evidence type="ECO:0000256" key="1">
    <source>
        <dbReference type="ARBA" id="ARBA00004651"/>
    </source>
</evidence>
<keyword evidence="4 6" id="KW-1133">Transmembrane helix</keyword>
<feature type="transmembrane region" description="Helical" evidence="6">
    <location>
        <begin position="61"/>
        <end position="81"/>
    </location>
</feature>
<organism evidence="8 9">
    <name type="scientific">Exaiptasia diaphana</name>
    <name type="common">Tropical sea anemone</name>
    <name type="synonym">Aiptasia pulchella</name>
    <dbReference type="NCBI Taxonomy" id="2652724"/>
    <lineage>
        <taxon>Eukaryota</taxon>
        <taxon>Metazoa</taxon>
        <taxon>Cnidaria</taxon>
        <taxon>Anthozoa</taxon>
        <taxon>Hexacorallia</taxon>
        <taxon>Actiniaria</taxon>
        <taxon>Aiptasiidae</taxon>
        <taxon>Exaiptasia</taxon>
    </lineage>
</organism>
<evidence type="ECO:0000256" key="3">
    <source>
        <dbReference type="ARBA" id="ARBA00022692"/>
    </source>
</evidence>
<feature type="domain" description="G-protein coupled receptors family 1 profile" evidence="7">
    <location>
        <begin position="40"/>
        <end position="279"/>
    </location>
</feature>
<evidence type="ECO:0000256" key="6">
    <source>
        <dbReference type="SAM" id="Phobius"/>
    </source>
</evidence>
<keyword evidence="9" id="KW-1185">Reference proteome</keyword>
<dbReference type="PROSITE" id="PS50262">
    <property type="entry name" value="G_PROTEIN_RECEP_F1_2"/>
    <property type="match status" value="1"/>
</dbReference>
<proteinExistence type="predicted"/>
<dbReference type="Proteomes" id="UP000887567">
    <property type="component" value="Unplaced"/>
</dbReference>
<dbReference type="GO" id="GO:0005886">
    <property type="term" value="C:plasma membrane"/>
    <property type="evidence" value="ECO:0007669"/>
    <property type="project" value="UniProtKB-SubCell"/>
</dbReference>
<accession>A0A913YI84</accession>
<dbReference type="AlphaFoldDB" id="A0A913YI84"/>
<protein>
    <recommendedName>
        <fullName evidence="7">G-protein coupled receptors family 1 profile domain-containing protein</fullName>
    </recommendedName>
</protein>
<sequence length="317" mass="35605">MSFGNCSHLMQWYTHREQLKVSSLCFVITTGLLSMPIAVSNALILLTIWRKPAFQSPSNIFICNLALSDIAVAVIGIPLWISSKVYDLMSGDPDTACTLAYSATVAGTTVSGASCLTLISAILDRYLALRLHLRYPSVVTKRRVAMVCGCTWFTSLSVAIAVFIGITVYDFAVISVMIPYTILLFFSYYKIFRVVHRHQNQIHAQNNDTQKGPSLNISRYKKTVSALAYLLIVFFILYSPIVGFSFYHQVRGPTLLYMHGWTISILLLFFNSAVNPLICCWKLGDLRRAMKKTLFKFIRKDDVSVTWATETAGNTFQ</sequence>
<feature type="transmembrane region" description="Helical" evidence="6">
    <location>
        <begin position="101"/>
        <end position="123"/>
    </location>
</feature>
<dbReference type="CDD" id="cd00637">
    <property type="entry name" value="7tm_classA_rhodopsin-like"/>
    <property type="match status" value="1"/>
</dbReference>
<evidence type="ECO:0000313" key="8">
    <source>
        <dbReference type="EnsemblMetazoa" id="XP_028514222.1"/>
    </source>
</evidence>
<dbReference type="Pfam" id="PF00001">
    <property type="entry name" value="7tm_1"/>
    <property type="match status" value="2"/>
</dbReference>
<evidence type="ECO:0000259" key="7">
    <source>
        <dbReference type="PROSITE" id="PS50262"/>
    </source>
</evidence>
<keyword evidence="3 6" id="KW-0812">Transmembrane</keyword>
<evidence type="ECO:0000256" key="2">
    <source>
        <dbReference type="ARBA" id="ARBA00022475"/>
    </source>
</evidence>
<feature type="transmembrane region" description="Helical" evidence="6">
    <location>
        <begin position="226"/>
        <end position="247"/>
    </location>
</feature>
<dbReference type="GO" id="GO:0004930">
    <property type="term" value="F:G protein-coupled receptor activity"/>
    <property type="evidence" value="ECO:0007669"/>
    <property type="project" value="InterPro"/>
</dbReference>
<keyword evidence="5 6" id="KW-0472">Membrane</keyword>
<dbReference type="KEGG" id="epa:114574822"/>
<feature type="transmembrane region" description="Helical" evidence="6">
    <location>
        <begin position="21"/>
        <end position="49"/>
    </location>
</feature>
<feature type="transmembrane region" description="Helical" evidence="6">
    <location>
        <begin position="171"/>
        <end position="189"/>
    </location>
</feature>
<dbReference type="SUPFAM" id="SSF81321">
    <property type="entry name" value="Family A G protein-coupled receptor-like"/>
    <property type="match status" value="1"/>
</dbReference>
<dbReference type="OMA" id="CTLAYSA"/>
<dbReference type="Gene3D" id="1.20.1070.10">
    <property type="entry name" value="Rhodopsin 7-helix transmembrane proteins"/>
    <property type="match status" value="2"/>
</dbReference>
<evidence type="ECO:0000256" key="5">
    <source>
        <dbReference type="ARBA" id="ARBA00023136"/>
    </source>
</evidence>
<feature type="transmembrane region" description="Helical" evidence="6">
    <location>
        <begin position="259"/>
        <end position="281"/>
    </location>
</feature>
<dbReference type="PANTHER" id="PTHR22750">
    <property type="entry name" value="G-PROTEIN COUPLED RECEPTOR"/>
    <property type="match status" value="1"/>
</dbReference>